<dbReference type="STRING" id="56646.A0A2L2TCK4"/>
<evidence type="ECO:0000313" key="3">
    <source>
        <dbReference type="Proteomes" id="UP000245910"/>
    </source>
</evidence>
<reference evidence="3" key="1">
    <citation type="submission" date="2014-10" db="EMBL/GenBank/DDBJ databases">
        <authorList>
            <person name="King R."/>
        </authorList>
    </citation>
    <scope>NUCLEOTIDE SEQUENCE [LARGE SCALE GENOMIC DNA]</scope>
    <source>
        <strain evidence="3">A3/5</strain>
    </source>
</reference>
<name>A0A2L2TCK4_9HYPO</name>
<protein>
    <recommendedName>
        <fullName evidence="1">Heterokaryon incompatibility domain-containing protein</fullName>
    </recommendedName>
</protein>
<accession>A0A2L2TCK4</accession>
<dbReference type="AlphaFoldDB" id="A0A2L2TCK4"/>
<dbReference type="EMBL" id="LN649229">
    <property type="protein sequence ID" value="CEI67679.1"/>
    <property type="molecule type" value="Genomic_DNA"/>
</dbReference>
<feature type="domain" description="Heterokaryon incompatibility" evidence="1">
    <location>
        <begin position="48"/>
        <end position="190"/>
    </location>
</feature>
<proteinExistence type="predicted"/>
<evidence type="ECO:0000259" key="1">
    <source>
        <dbReference type="Pfam" id="PF06985"/>
    </source>
</evidence>
<dbReference type="InterPro" id="IPR010730">
    <property type="entry name" value="HET"/>
</dbReference>
<evidence type="ECO:0000313" key="2">
    <source>
        <dbReference type="EMBL" id="CEI67679.1"/>
    </source>
</evidence>
<keyword evidence="3" id="KW-1185">Reference proteome</keyword>
<sequence length="563" mass="64427">MGTIVEFFYKPLGDQDFPIRVLQVEPGNISEPLSCTLVNYVDASERGWTCLSYTWGTEPPSEEITINGASFPVRKNVYNFLREAQRQGLTNLWIDSICINQSDTDERNTQVALMSRIYNEAKLVIVWLGHTSPALERAIKHLDSNFPADTVTIRAAVAQPVCCQLSPAECSSLFEASGAEIWTRRWVKQEIMLPDRVILHCGQTSISISVFFAAMDALVDYSTLHNHSSPSSSTQADGSIEPQDEPTSCFFDNHNIDQLHRQCANVLAFRSAIRSKGHQKDLPVLLKTFQDSLCTDFHDHVYAFRGVMERGMEFPVDYNRSKAQMFLSTLDFIAQTTHYRLRGTSAAERDLLVDLYRGFKFTTEDLEAILGCYETRFLLQVGYNFDMLRKDISVWTFTDSITDRAEFMSSPWRENSLCRDCGKMVLNDQDMDECHTVLNQLRPDPDLSERGVWTYGLRSWKGVGLDGLRTVYKPHWLYGPNEETLRQLRSEVREGHPLRAMSFDACWKDQELVDWLHEVKDHLVVMVTDRDDAAYQMHIFIMPRCKSEECLLAERPGPQVESS</sequence>
<organism evidence="2 3">
    <name type="scientific">Fusarium venenatum</name>
    <dbReference type="NCBI Taxonomy" id="56646"/>
    <lineage>
        <taxon>Eukaryota</taxon>
        <taxon>Fungi</taxon>
        <taxon>Dikarya</taxon>
        <taxon>Ascomycota</taxon>
        <taxon>Pezizomycotina</taxon>
        <taxon>Sordariomycetes</taxon>
        <taxon>Hypocreomycetidae</taxon>
        <taxon>Hypocreales</taxon>
        <taxon>Nectriaceae</taxon>
        <taxon>Fusarium</taxon>
    </lineage>
</organism>
<dbReference type="PANTHER" id="PTHR24148:SF73">
    <property type="entry name" value="HET DOMAIN PROTEIN (AFU_ORTHOLOGUE AFUA_8G01020)"/>
    <property type="match status" value="1"/>
</dbReference>
<dbReference type="Proteomes" id="UP000245910">
    <property type="component" value="Chromosome I"/>
</dbReference>
<dbReference type="InterPro" id="IPR052895">
    <property type="entry name" value="HetReg/Transcr_Mod"/>
</dbReference>
<dbReference type="Pfam" id="PF06985">
    <property type="entry name" value="HET"/>
    <property type="match status" value="1"/>
</dbReference>
<dbReference type="PANTHER" id="PTHR24148">
    <property type="entry name" value="ANKYRIN REPEAT DOMAIN-CONTAINING PROTEIN 39 HOMOLOG-RELATED"/>
    <property type="match status" value="1"/>
</dbReference>